<dbReference type="Gene3D" id="3.40.50.10090">
    <property type="match status" value="2"/>
</dbReference>
<evidence type="ECO:0000256" key="3">
    <source>
        <dbReference type="ARBA" id="ARBA00013109"/>
    </source>
</evidence>
<keyword evidence="12" id="KW-1185">Reference proteome</keyword>
<dbReference type="STRING" id="1765967.BW247_00075"/>
<evidence type="ECO:0000256" key="5">
    <source>
        <dbReference type="ARBA" id="ARBA00023244"/>
    </source>
</evidence>
<dbReference type="GO" id="GO:0006780">
    <property type="term" value="P:uroporphyrinogen III biosynthetic process"/>
    <property type="evidence" value="ECO:0007669"/>
    <property type="project" value="UniProtKB-UniRule"/>
</dbReference>
<keyword evidence="4 9" id="KW-0456">Lyase</keyword>
<accession>A0A1P8UCW4</accession>
<comment type="similarity">
    <text evidence="2 9">Belongs to the uroporphyrinogen-III synthase family.</text>
</comment>
<dbReference type="GO" id="GO:0006782">
    <property type="term" value="P:protoporphyrinogen IX biosynthetic process"/>
    <property type="evidence" value="ECO:0007669"/>
    <property type="project" value="UniProtKB-UniRule"/>
</dbReference>
<dbReference type="PANTHER" id="PTHR38042">
    <property type="entry name" value="UROPORPHYRINOGEN-III SYNTHASE, CHLOROPLASTIC"/>
    <property type="match status" value="1"/>
</dbReference>
<name>A0A1P8UCW4_9GAMM</name>
<dbReference type="AlphaFoldDB" id="A0A1P8UCW4"/>
<proteinExistence type="inferred from homology"/>
<evidence type="ECO:0000313" key="11">
    <source>
        <dbReference type="EMBL" id="APZ41695.1"/>
    </source>
</evidence>
<protein>
    <recommendedName>
        <fullName evidence="7 9">Uroporphyrinogen-III synthase</fullName>
        <ecNumber evidence="3 9">4.2.1.75</ecNumber>
    </recommendedName>
</protein>
<sequence>MPETSERQPETASPLAGIGVVITRPEHQVEALTARITAAGGLALRFPVLEILDPTDSQRLLDVIDRLTEFDLAVFISPNAVNKAMNLVSARGGWPAGLRIAAIGAKSAKEIERYGLSVDLRPGRRFDSEALLAEPALADMTDRRVVIFRGDGGREMLGDTLRERGAQVVYANAYRRGKPNTDTGTLFYHWSRGEVGVVLVTSTEGLRNLFDMVGKLGQMWLRKTPLIVGSDRIAAAARELGHTAPICADDPSDEAMFDALLNWANKRKTVHE</sequence>
<evidence type="ECO:0000256" key="7">
    <source>
        <dbReference type="ARBA" id="ARBA00040167"/>
    </source>
</evidence>
<reference evidence="11 12" key="1">
    <citation type="submission" date="2017-01" db="EMBL/GenBank/DDBJ databases">
        <title>Draft sequence of Acidihalobacter ferrooxidans strain DSM 14175 (strain V8).</title>
        <authorList>
            <person name="Khaleque H.N."/>
            <person name="Ramsay J.P."/>
            <person name="Murphy R.J.T."/>
            <person name="Kaksonen A.H."/>
            <person name="Boxall N.J."/>
            <person name="Watkin E.L.J."/>
        </authorList>
    </citation>
    <scope>NUCLEOTIDE SEQUENCE [LARGE SCALE GENOMIC DNA]</scope>
    <source>
        <strain evidence="11 12">V8</strain>
    </source>
</reference>
<evidence type="ECO:0000256" key="4">
    <source>
        <dbReference type="ARBA" id="ARBA00023239"/>
    </source>
</evidence>
<evidence type="ECO:0000313" key="12">
    <source>
        <dbReference type="Proteomes" id="UP000243807"/>
    </source>
</evidence>
<dbReference type="CDD" id="cd06578">
    <property type="entry name" value="HemD"/>
    <property type="match status" value="1"/>
</dbReference>
<keyword evidence="5 9" id="KW-0627">Porphyrin biosynthesis</keyword>
<evidence type="ECO:0000256" key="6">
    <source>
        <dbReference type="ARBA" id="ARBA00037589"/>
    </source>
</evidence>
<dbReference type="EC" id="4.2.1.75" evidence="3 9"/>
<organism evidence="11 12">
    <name type="scientific">Acidihalobacter ferrooxydans</name>
    <dbReference type="NCBI Taxonomy" id="1765967"/>
    <lineage>
        <taxon>Bacteria</taxon>
        <taxon>Pseudomonadati</taxon>
        <taxon>Pseudomonadota</taxon>
        <taxon>Gammaproteobacteria</taxon>
        <taxon>Chromatiales</taxon>
        <taxon>Ectothiorhodospiraceae</taxon>
        <taxon>Acidihalobacter</taxon>
    </lineage>
</organism>
<gene>
    <name evidence="11" type="ORF">BW247_00075</name>
</gene>
<dbReference type="GO" id="GO:0004852">
    <property type="term" value="F:uroporphyrinogen-III synthase activity"/>
    <property type="evidence" value="ECO:0007669"/>
    <property type="project" value="UniProtKB-UniRule"/>
</dbReference>
<dbReference type="EMBL" id="CP019434">
    <property type="protein sequence ID" value="APZ41695.1"/>
    <property type="molecule type" value="Genomic_DNA"/>
</dbReference>
<dbReference type="UniPathway" id="UPA00251">
    <property type="reaction ID" value="UER00320"/>
</dbReference>
<dbReference type="InterPro" id="IPR003754">
    <property type="entry name" value="4pyrrol_synth_uPrphyn_synth"/>
</dbReference>
<dbReference type="KEGG" id="afy:BW247_00075"/>
<evidence type="ECO:0000256" key="1">
    <source>
        <dbReference type="ARBA" id="ARBA00004772"/>
    </source>
</evidence>
<dbReference type="InterPro" id="IPR039793">
    <property type="entry name" value="UROS/Hem4"/>
</dbReference>
<dbReference type="Pfam" id="PF02602">
    <property type="entry name" value="HEM4"/>
    <property type="match status" value="1"/>
</dbReference>
<dbReference type="SUPFAM" id="SSF69618">
    <property type="entry name" value="HemD-like"/>
    <property type="match status" value="1"/>
</dbReference>
<feature type="domain" description="Tetrapyrrole biosynthesis uroporphyrinogen III synthase" evidence="10">
    <location>
        <begin position="31"/>
        <end position="257"/>
    </location>
</feature>
<comment type="function">
    <text evidence="6 9">Catalyzes cyclization of the linear tetrapyrrole, hydroxymethylbilane, to the macrocyclic uroporphyrinogen III.</text>
</comment>
<comment type="pathway">
    <text evidence="1 9">Porphyrin-containing compound metabolism; protoporphyrin-IX biosynthesis; coproporphyrinogen-III from 5-aminolevulinate: step 3/4.</text>
</comment>
<evidence type="ECO:0000256" key="9">
    <source>
        <dbReference type="RuleBase" id="RU366031"/>
    </source>
</evidence>
<dbReference type="OrthoDB" id="9787650at2"/>
<dbReference type="Proteomes" id="UP000243807">
    <property type="component" value="Chromosome"/>
</dbReference>
<evidence type="ECO:0000259" key="10">
    <source>
        <dbReference type="Pfam" id="PF02602"/>
    </source>
</evidence>
<dbReference type="InterPro" id="IPR036108">
    <property type="entry name" value="4pyrrol_syn_uPrphyn_synt_sf"/>
</dbReference>
<evidence type="ECO:0000256" key="8">
    <source>
        <dbReference type="ARBA" id="ARBA00048617"/>
    </source>
</evidence>
<dbReference type="RefSeq" id="WP_076835020.1">
    <property type="nucleotide sequence ID" value="NZ_CP019434.1"/>
</dbReference>
<comment type="catalytic activity">
    <reaction evidence="8 9">
        <text>hydroxymethylbilane = uroporphyrinogen III + H2O</text>
        <dbReference type="Rhea" id="RHEA:18965"/>
        <dbReference type="ChEBI" id="CHEBI:15377"/>
        <dbReference type="ChEBI" id="CHEBI:57308"/>
        <dbReference type="ChEBI" id="CHEBI:57845"/>
        <dbReference type="EC" id="4.2.1.75"/>
    </reaction>
</comment>
<evidence type="ECO:0000256" key="2">
    <source>
        <dbReference type="ARBA" id="ARBA00008133"/>
    </source>
</evidence>
<dbReference type="PANTHER" id="PTHR38042:SF1">
    <property type="entry name" value="UROPORPHYRINOGEN-III SYNTHASE, CHLOROPLASTIC"/>
    <property type="match status" value="1"/>
</dbReference>